<keyword evidence="3" id="KW-1185">Reference proteome</keyword>
<dbReference type="EMBL" id="JBHUOM010000042">
    <property type="protein sequence ID" value="MFD2937688.1"/>
    <property type="molecule type" value="Genomic_DNA"/>
</dbReference>
<dbReference type="PANTHER" id="PTHR46825">
    <property type="entry name" value="D-ALANYL-D-ALANINE-CARBOXYPEPTIDASE/ENDOPEPTIDASE AMPH"/>
    <property type="match status" value="1"/>
</dbReference>
<dbReference type="InterPro" id="IPR001466">
    <property type="entry name" value="Beta-lactam-related"/>
</dbReference>
<gene>
    <name evidence="2" type="ORF">ACFS25_28220</name>
</gene>
<feature type="domain" description="Beta-lactamase-related" evidence="1">
    <location>
        <begin position="2"/>
        <end position="300"/>
    </location>
</feature>
<proteinExistence type="predicted"/>
<evidence type="ECO:0000313" key="2">
    <source>
        <dbReference type="EMBL" id="MFD2937688.1"/>
    </source>
</evidence>
<dbReference type="Pfam" id="PF00144">
    <property type="entry name" value="Beta-lactamase"/>
    <property type="match status" value="1"/>
</dbReference>
<dbReference type="InterPro" id="IPR012338">
    <property type="entry name" value="Beta-lactam/transpept-like"/>
</dbReference>
<reference evidence="3" key="1">
    <citation type="journal article" date="2019" name="Int. J. Syst. Evol. Microbiol.">
        <title>The Global Catalogue of Microorganisms (GCM) 10K type strain sequencing project: providing services to taxonomists for standard genome sequencing and annotation.</title>
        <authorList>
            <consortium name="The Broad Institute Genomics Platform"/>
            <consortium name="The Broad Institute Genome Sequencing Center for Infectious Disease"/>
            <person name="Wu L."/>
            <person name="Ma J."/>
        </authorList>
    </citation>
    <scope>NUCLEOTIDE SEQUENCE [LARGE SCALE GENOMIC DNA]</scope>
    <source>
        <strain evidence="3">KCTC 52490</strain>
    </source>
</reference>
<dbReference type="GO" id="GO:0016787">
    <property type="term" value="F:hydrolase activity"/>
    <property type="evidence" value="ECO:0007669"/>
    <property type="project" value="UniProtKB-KW"/>
</dbReference>
<dbReference type="Proteomes" id="UP001597512">
    <property type="component" value="Unassembled WGS sequence"/>
</dbReference>
<protein>
    <submittedName>
        <fullName evidence="2">Serine hydrolase domain-containing protein</fullName>
        <ecNumber evidence="2">3.-.-.-</ecNumber>
    </submittedName>
</protein>
<evidence type="ECO:0000313" key="3">
    <source>
        <dbReference type="Proteomes" id="UP001597512"/>
    </source>
</evidence>
<accession>A0ABW6ATZ7</accession>
<dbReference type="SUPFAM" id="SSF56601">
    <property type="entry name" value="beta-lactamase/transpeptidase-like"/>
    <property type="match status" value="1"/>
</dbReference>
<keyword evidence="2" id="KW-0378">Hydrolase</keyword>
<name>A0ABW6ATZ7_9BACT</name>
<comment type="caution">
    <text evidence="2">The sequence shown here is derived from an EMBL/GenBank/DDBJ whole genome shotgun (WGS) entry which is preliminary data.</text>
</comment>
<dbReference type="PANTHER" id="PTHR46825:SF15">
    <property type="entry name" value="BETA-LACTAMASE-RELATED DOMAIN-CONTAINING PROTEIN"/>
    <property type="match status" value="1"/>
</dbReference>
<evidence type="ECO:0000259" key="1">
    <source>
        <dbReference type="Pfam" id="PF00144"/>
    </source>
</evidence>
<organism evidence="2 3">
    <name type="scientific">Spirosoma flavum</name>
    <dbReference type="NCBI Taxonomy" id="2048557"/>
    <lineage>
        <taxon>Bacteria</taxon>
        <taxon>Pseudomonadati</taxon>
        <taxon>Bacteroidota</taxon>
        <taxon>Cytophagia</taxon>
        <taxon>Cytophagales</taxon>
        <taxon>Cytophagaceae</taxon>
        <taxon>Spirosoma</taxon>
    </lineage>
</organism>
<sequence>MASFGVVNLQTKQALKPDHTFHVASVSKTFAATAILQLAERKKLRLHEKLIHYLPYFSMADERYKAITLRQILNHTSGMPDVEDYEWEQAAADEGAAERWTRSLSTEKLLNTPGTAYHYSNMAYDILADVVAKVSGQSFEQYVKETILQPLQMSRSSFLLSDINPVWRTSPHTGVPLQVGSVYPYNRMHAPSSTLNTNVIDLSHWLIANLNQGVYKTKRILSEASVAQMQTATFSIDPPSGRAVGLSWFTYPYRGITLIHHDGADDGYVSTLYLIPSRQLGFVILFNSDEVDSYHIKQRVLDLLLTSAL</sequence>
<dbReference type="EC" id="3.-.-.-" evidence="2"/>
<dbReference type="Gene3D" id="3.40.710.10">
    <property type="entry name" value="DD-peptidase/beta-lactamase superfamily"/>
    <property type="match status" value="1"/>
</dbReference>
<dbReference type="InterPro" id="IPR050491">
    <property type="entry name" value="AmpC-like"/>
</dbReference>
<dbReference type="RefSeq" id="WP_381508002.1">
    <property type="nucleotide sequence ID" value="NZ_JBHUOM010000042.1"/>
</dbReference>